<dbReference type="EMBL" id="ACKS01000081">
    <property type="protein sequence ID" value="EFA43397.1"/>
    <property type="molecule type" value="Genomic_DNA"/>
</dbReference>
<reference evidence="1 2" key="1">
    <citation type="submission" date="2009-10" db="EMBL/GenBank/DDBJ databases">
        <authorList>
            <person name="Qin X."/>
            <person name="Bachman B."/>
            <person name="Battles P."/>
            <person name="Bell A."/>
            <person name="Bess C."/>
            <person name="Bickham C."/>
            <person name="Chaboub L."/>
            <person name="Chen D."/>
            <person name="Coyle M."/>
            <person name="Deiros D.R."/>
            <person name="Dinh H."/>
            <person name="Forbes L."/>
            <person name="Fowler G."/>
            <person name="Francisco L."/>
            <person name="Fu Q."/>
            <person name="Gubbala S."/>
            <person name="Hale W."/>
            <person name="Han Y."/>
            <person name="Hemphill L."/>
            <person name="Highlander S.K."/>
            <person name="Hirani K."/>
            <person name="Hogues M."/>
            <person name="Jackson L."/>
            <person name="Jakkamsetti A."/>
            <person name="Javaid M."/>
            <person name="Jiang H."/>
            <person name="Korchina V."/>
            <person name="Kovar C."/>
            <person name="Lara F."/>
            <person name="Lee S."/>
            <person name="Mata R."/>
            <person name="Mathew T."/>
            <person name="Moen C."/>
            <person name="Morales K."/>
            <person name="Munidasa M."/>
            <person name="Nazareth L."/>
            <person name="Ngo R."/>
            <person name="Nguyen L."/>
            <person name="Okwuonu G."/>
            <person name="Ongeri F."/>
            <person name="Patil S."/>
            <person name="Petrosino J."/>
            <person name="Pham C."/>
            <person name="Pham P."/>
            <person name="Pu L.-L."/>
            <person name="Puazo M."/>
            <person name="Raj R."/>
            <person name="Reid J."/>
            <person name="Rouhana J."/>
            <person name="Saada N."/>
            <person name="Shang Y."/>
            <person name="Simmons D."/>
            <person name="Thornton R."/>
            <person name="Warren J."/>
            <person name="Weissenberger G."/>
            <person name="Zhang J."/>
            <person name="Zhang L."/>
            <person name="Zhou C."/>
            <person name="Zhu D."/>
            <person name="Muzny D."/>
            <person name="Worley K."/>
            <person name="Gibbs R."/>
        </authorList>
    </citation>
    <scope>NUCLEOTIDE SEQUENCE [LARGE SCALE GENOMIC DNA]</scope>
    <source>
        <strain evidence="1 2">DSM 17361</strain>
    </source>
</reference>
<accession>D1PYY1</accession>
<organism evidence="1 2">
    <name type="scientific">Hallella bergensis DSM 17361</name>
    <dbReference type="NCBI Taxonomy" id="585502"/>
    <lineage>
        <taxon>Bacteria</taxon>
        <taxon>Pseudomonadati</taxon>
        <taxon>Bacteroidota</taxon>
        <taxon>Bacteroidia</taxon>
        <taxon>Bacteroidales</taxon>
        <taxon>Prevotellaceae</taxon>
        <taxon>Hallella</taxon>
    </lineage>
</organism>
<evidence type="ECO:0000313" key="1">
    <source>
        <dbReference type="EMBL" id="EFA43397.1"/>
    </source>
</evidence>
<protein>
    <submittedName>
        <fullName evidence="1">Uncharacterized protein</fullName>
    </submittedName>
</protein>
<comment type="caution">
    <text evidence="1">The sequence shown here is derived from an EMBL/GenBank/DDBJ whole genome shotgun (WGS) entry which is preliminary data.</text>
</comment>
<evidence type="ECO:0000313" key="2">
    <source>
        <dbReference type="Proteomes" id="UP000003160"/>
    </source>
</evidence>
<gene>
    <name evidence="1" type="ORF">HMPREF0645_2166</name>
</gene>
<dbReference type="HOGENOM" id="CLU_084175_1_0_10"/>
<keyword evidence="2" id="KW-1185">Reference proteome</keyword>
<proteinExistence type="predicted"/>
<dbReference type="Proteomes" id="UP000003160">
    <property type="component" value="Unassembled WGS sequence"/>
</dbReference>
<name>D1PYY1_9BACT</name>
<dbReference type="RefSeq" id="WP_007174269.1">
    <property type="nucleotide sequence ID" value="NZ_GG704781.1"/>
</dbReference>
<dbReference type="AlphaFoldDB" id="D1PYY1"/>
<sequence>MEFRTEQTRREEAVKRRLVMIRGAEEKYMASRGTYTHCMDSLVKARLLPDSARYIPFSDNKEFTLTTSVVIGKSGKNIPLMECSAGYEEYLYGLDTNAIAELIEKANSSGQFPGLKIGDIAEPNSNAGNWE</sequence>